<evidence type="ECO:0000256" key="1">
    <source>
        <dbReference type="ARBA" id="ARBA00008857"/>
    </source>
</evidence>
<accession>A0A7D9H3V1</accession>
<comment type="similarity">
    <text evidence="1">Belongs to the 'phage' integrase family.</text>
</comment>
<dbReference type="CDD" id="cd00796">
    <property type="entry name" value="INT_Rci_Hp1_C"/>
    <property type="match status" value="1"/>
</dbReference>
<dbReference type="Gene3D" id="1.10.150.130">
    <property type="match status" value="1"/>
</dbReference>
<dbReference type="EMBL" id="LR633967">
    <property type="protein sequence ID" value="VUX55303.1"/>
    <property type="molecule type" value="Genomic_DNA"/>
</dbReference>
<dbReference type="InterPro" id="IPR013762">
    <property type="entry name" value="Integrase-like_cat_sf"/>
</dbReference>
<evidence type="ECO:0000256" key="2">
    <source>
        <dbReference type="ARBA" id="ARBA00022908"/>
    </source>
</evidence>
<dbReference type="InterPro" id="IPR050808">
    <property type="entry name" value="Phage_Integrase"/>
</dbReference>
<gene>
    <name evidence="6" type="ORF">JTBM06_V1_10025</name>
</gene>
<dbReference type="InterPro" id="IPR010998">
    <property type="entry name" value="Integrase_recombinase_N"/>
</dbReference>
<keyword evidence="3" id="KW-0238">DNA-binding</keyword>
<evidence type="ECO:0000256" key="4">
    <source>
        <dbReference type="ARBA" id="ARBA00023172"/>
    </source>
</evidence>
<dbReference type="PANTHER" id="PTHR30629">
    <property type="entry name" value="PROPHAGE INTEGRASE"/>
    <property type="match status" value="1"/>
</dbReference>
<dbReference type="Pfam" id="PF13356">
    <property type="entry name" value="Arm-DNA-bind_3"/>
    <property type="match status" value="1"/>
</dbReference>
<dbReference type="GO" id="GO:0006310">
    <property type="term" value="P:DNA recombination"/>
    <property type="evidence" value="ECO:0007669"/>
    <property type="project" value="UniProtKB-KW"/>
</dbReference>
<protein>
    <submittedName>
        <fullName evidence="6">Integrase family protein</fullName>
    </submittedName>
</protein>
<dbReference type="PANTHER" id="PTHR30629:SF2">
    <property type="entry name" value="PROPHAGE INTEGRASE INTS-RELATED"/>
    <property type="match status" value="1"/>
</dbReference>
<dbReference type="GO" id="GO:0015074">
    <property type="term" value="P:DNA integration"/>
    <property type="evidence" value="ECO:0007669"/>
    <property type="project" value="UniProtKB-KW"/>
</dbReference>
<sequence length="431" mass="49132">MQGKLTARLIASLLPRDAPFEIVDTEIKGFLLRVQPSGWMTYYFSYRTQGGRRARRRIGRHGSVSPAQARDEARRLSAKVIGGEDVQASKKRERLEAERAKFQTLAGFLEYKYEPWVIQERKTGAATVGRIKSSFDHLLSRPIGEISPWDLHKWRVEQLRLGKAKSTLNRDVAALRACLAQAVDWQLLDRHPLKGLKPLKIDKLARVRFLSPDEETRLRAALQGREVQIRKKRESANRWRTARGISEKADLTNVGYADYLQPMILLAMNTGVRYGELTQLEWADVDFQGRTIRIRGDLTKSGTTRYVPVNDEAQAVLSTWKIQNEKEGLIFAHPDGGRLKSVRKAWTMLLKLAKIIDFRWHDLRHHFASKLVMRNVNLNTVRELLGHADLDMTLRYAHLSPDHKAEAVARLDADQASAAGQNENTVAEVHV</sequence>
<dbReference type="InterPro" id="IPR025166">
    <property type="entry name" value="Integrase_DNA_bind_dom"/>
</dbReference>
<proteinExistence type="inferred from homology"/>
<reference evidence="6" key="1">
    <citation type="submission" date="2019-07" db="EMBL/GenBank/DDBJ databases">
        <authorList>
            <person name="Weber M."/>
            <person name="Kostadinov I."/>
            <person name="Kostadinov D I."/>
        </authorList>
    </citation>
    <scope>NUCLEOTIDE SEQUENCE</scope>
    <source>
        <strain evidence="6">Gfbio:sag-sample-m06:053724c1-46a9-4a36-b237-ea2bf867836b</strain>
    </source>
</reference>
<dbReference type="AlphaFoldDB" id="A0A7D9H3V1"/>
<keyword evidence="4" id="KW-0233">DNA recombination</keyword>
<evidence type="ECO:0000259" key="5">
    <source>
        <dbReference type="PROSITE" id="PS51898"/>
    </source>
</evidence>
<dbReference type="Pfam" id="PF00589">
    <property type="entry name" value="Phage_integrase"/>
    <property type="match status" value="1"/>
</dbReference>
<dbReference type="InterPro" id="IPR011010">
    <property type="entry name" value="DNA_brk_join_enz"/>
</dbReference>
<dbReference type="InterPro" id="IPR038488">
    <property type="entry name" value="Integrase_DNA-bd_sf"/>
</dbReference>
<evidence type="ECO:0000256" key="3">
    <source>
        <dbReference type="ARBA" id="ARBA00023125"/>
    </source>
</evidence>
<dbReference type="GO" id="GO:0003677">
    <property type="term" value="F:DNA binding"/>
    <property type="evidence" value="ECO:0007669"/>
    <property type="project" value="UniProtKB-KW"/>
</dbReference>
<dbReference type="PROSITE" id="PS51898">
    <property type="entry name" value="TYR_RECOMBINASE"/>
    <property type="match status" value="1"/>
</dbReference>
<organism evidence="6">
    <name type="scientific">uncultured Woeseiaceae bacterium</name>
    <dbReference type="NCBI Taxonomy" id="1983305"/>
    <lineage>
        <taxon>Bacteria</taxon>
        <taxon>Pseudomonadati</taxon>
        <taxon>Pseudomonadota</taxon>
        <taxon>Gammaproteobacteria</taxon>
        <taxon>Woeseiales</taxon>
        <taxon>Woeseiaceae</taxon>
        <taxon>environmental samples</taxon>
    </lineage>
</organism>
<dbReference type="InterPro" id="IPR002104">
    <property type="entry name" value="Integrase_catalytic"/>
</dbReference>
<name>A0A7D9H3V1_9GAMM</name>
<keyword evidence="2" id="KW-0229">DNA integration</keyword>
<dbReference type="Gene3D" id="3.30.160.390">
    <property type="entry name" value="Integrase, DNA-binding domain"/>
    <property type="match status" value="1"/>
</dbReference>
<feature type="domain" description="Tyr recombinase" evidence="5">
    <location>
        <begin position="205"/>
        <end position="409"/>
    </location>
</feature>
<dbReference type="SUPFAM" id="SSF56349">
    <property type="entry name" value="DNA breaking-rejoining enzymes"/>
    <property type="match status" value="1"/>
</dbReference>
<dbReference type="Gene3D" id="1.10.443.10">
    <property type="entry name" value="Intergrase catalytic core"/>
    <property type="match status" value="1"/>
</dbReference>
<evidence type="ECO:0000313" key="6">
    <source>
        <dbReference type="EMBL" id="VUX55303.1"/>
    </source>
</evidence>